<dbReference type="Gene3D" id="3.30.465.10">
    <property type="match status" value="1"/>
</dbReference>
<comment type="caution">
    <text evidence="1">The sequence shown here is derived from an EMBL/GenBank/DDBJ whole genome shotgun (WGS) entry which is preliminary data.</text>
</comment>
<dbReference type="InterPro" id="IPR016169">
    <property type="entry name" value="FAD-bd_PCMH_sub2"/>
</dbReference>
<gene>
    <name evidence="1" type="ORF">TIFTF001_053998</name>
</gene>
<sequence>MNEISESAIPFPHRAGNLYMIQHQLSWEKEEEDVKHVNWVRRIYNYLTPYVSKNPRVTYFNFKDLDLGTNNLNKGGHTSIKQASI</sequence>
<dbReference type="Proteomes" id="UP001187192">
    <property type="component" value="Unassembled WGS sequence"/>
</dbReference>
<name>A0AA88ED19_FICCA</name>
<dbReference type="EMBL" id="BTGU01013752">
    <property type="protein sequence ID" value="GMN70855.1"/>
    <property type="molecule type" value="Genomic_DNA"/>
</dbReference>
<protein>
    <submittedName>
        <fullName evidence="1">Uncharacterized protein</fullName>
    </submittedName>
</protein>
<dbReference type="AlphaFoldDB" id="A0AA88ED19"/>
<proteinExistence type="predicted"/>
<keyword evidence="2" id="KW-1185">Reference proteome</keyword>
<evidence type="ECO:0000313" key="2">
    <source>
        <dbReference type="Proteomes" id="UP001187192"/>
    </source>
</evidence>
<dbReference type="Gene3D" id="3.40.462.20">
    <property type="match status" value="1"/>
</dbReference>
<reference evidence="1" key="1">
    <citation type="submission" date="2023-07" db="EMBL/GenBank/DDBJ databases">
        <title>draft genome sequence of fig (Ficus carica).</title>
        <authorList>
            <person name="Takahashi T."/>
            <person name="Nishimura K."/>
        </authorList>
    </citation>
    <scope>NUCLEOTIDE SEQUENCE</scope>
</reference>
<organism evidence="1 2">
    <name type="scientific">Ficus carica</name>
    <name type="common">Common fig</name>
    <dbReference type="NCBI Taxonomy" id="3494"/>
    <lineage>
        <taxon>Eukaryota</taxon>
        <taxon>Viridiplantae</taxon>
        <taxon>Streptophyta</taxon>
        <taxon>Embryophyta</taxon>
        <taxon>Tracheophyta</taxon>
        <taxon>Spermatophyta</taxon>
        <taxon>Magnoliopsida</taxon>
        <taxon>eudicotyledons</taxon>
        <taxon>Gunneridae</taxon>
        <taxon>Pentapetalae</taxon>
        <taxon>rosids</taxon>
        <taxon>fabids</taxon>
        <taxon>Rosales</taxon>
        <taxon>Moraceae</taxon>
        <taxon>Ficeae</taxon>
        <taxon>Ficus</taxon>
    </lineage>
</organism>
<evidence type="ECO:0000313" key="1">
    <source>
        <dbReference type="EMBL" id="GMN70855.1"/>
    </source>
</evidence>
<accession>A0AA88ED19</accession>
<dbReference type="PANTHER" id="PTHR32448">
    <property type="entry name" value="OS08G0158400 PROTEIN"/>
    <property type="match status" value="1"/>
</dbReference>